<reference evidence="2" key="2">
    <citation type="submission" date="2018-04" db="EMBL/GenBank/DDBJ databases">
        <title>OnivRS2 (Oryza nivara Reference Sequence Version 2).</title>
        <authorList>
            <person name="Zhang J."/>
            <person name="Kudrna D."/>
            <person name="Lee S."/>
            <person name="Talag J."/>
            <person name="Rajasekar S."/>
            <person name="Welchert J."/>
            <person name="Hsing Y.-I."/>
            <person name="Wing R.A."/>
        </authorList>
    </citation>
    <scope>NUCLEOTIDE SEQUENCE [LARGE SCALE GENOMIC DNA]</scope>
    <source>
        <strain evidence="2">SL10</strain>
    </source>
</reference>
<accession>A0A0E0H8Q6</accession>
<evidence type="ECO:0000313" key="2">
    <source>
        <dbReference type="EnsemblPlants" id="ONIVA05G01370.1"/>
    </source>
</evidence>
<dbReference type="EnsemblPlants" id="ONIVA05G01370.1">
    <property type="protein sequence ID" value="ONIVA05G01370.1"/>
    <property type="gene ID" value="ONIVA05G01370"/>
</dbReference>
<dbReference type="Proteomes" id="UP000006591">
    <property type="component" value="Chromosome 5"/>
</dbReference>
<keyword evidence="1" id="KW-1133">Transmembrane helix</keyword>
<sequence length="416" mass="44800">MEKDKGLVSNLMHGVAGGGHAYPYPPQQGYYPPPPTAYPPPAGYAAPYQAMVEEGTWLRCLERVQPSPPRRTVHTSFLPMAAMEATVTVTAVTMAVAASLAAITMATAAITANTMEAITDTTTTMAASMAVITDTTATTAASMAVTTAVTMVATINTALSFSPCLLNNDTQGSPGVGMSGSLPAERHRSGVAEAMCRLASGVRMVVLDWETYHGGRVVRVPSESLAQCFIGPTVATVSGVVTLLRALLRYPLLPRQETLGESLVQFFGWTTTVSFSVVIFLGGVWKKLLRSDEESTLMVLTQRMKEMVARLKPTRTGVERGEATERVDEDEEELVVVSERKRGRRRAREATTPSSSAFAVFLSASLAASAWRLGATWGRHAGWWGPRCSGTTVFVFFLILSVDEELQCPPLFSIFY</sequence>
<organism evidence="2">
    <name type="scientific">Oryza nivara</name>
    <name type="common">Indian wild rice</name>
    <name type="synonym">Oryza sativa f. spontanea</name>
    <dbReference type="NCBI Taxonomy" id="4536"/>
    <lineage>
        <taxon>Eukaryota</taxon>
        <taxon>Viridiplantae</taxon>
        <taxon>Streptophyta</taxon>
        <taxon>Embryophyta</taxon>
        <taxon>Tracheophyta</taxon>
        <taxon>Spermatophyta</taxon>
        <taxon>Magnoliopsida</taxon>
        <taxon>Liliopsida</taxon>
        <taxon>Poales</taxon>
        <taxon>Poaceae</taxon>
        <taxon>BOP clade</taxon>
        <taxon>Oryzoideae</taxon>
        <taxon>Oryzeae</taxon>
        <taxon>Oryzinae</taxon>
        <taxon>Oryza</taxon>
    </lineage>
</organism>
<feature type="transmembrane region" description="Helical" evidence="1">
    <location>
        <begin position="225"/>
        <end position="246"/>
    </location>
</feature>
<reference evidence="2" key="1">
    <citation type="submission" date="2015-04" db="UniProtKB">
        <authorList>
            <consortium name="EnsemblPlants"/>
        </authorList>
    </citation>
    <scope>IDENTIFICATION</scope>
    <source>
        <strain evidence="2">SL10</strain>
    </source>
</reference>
<evidence type="ECO:0000313" key="3">
    <source>
        <dbReference type="Proteomes" id="UP000006591"/>
    </source>
</evidence>
<evidence type="ECO:0000256" key="1">
    <source>
        <dbReference type="SAM" id="Phobius"/>
    </source>
</evidence>
<proteinExistence type="predicted"/>
<dbReference type="STRING" id="4536.A0A0E0H8Q6"/>
<protein>
    <submittedName>
        <fullName evidence="2">Uncharacterized protein</fullName>
    </submittedName>
</protein>
<dbReference type="OMA" id="DEELQCP"/>
<feature type="transmembrane region" description="Helical" evidence="1">
    <location>
        <begin position="266"/>
        <end position="285"/>
    </location>
</feature>
<keyword evidence="3" id="KW-1185">Reference proteome</keyword>
<dbReference type="Gramene" id="ONIVA05G01370.1">
    <property type="protein sequence ID" value="ONIVA05G01370.1"/>
    <property type="gene ID" value="ONIVA05G01370"/>
</dbReference>
<keyword evidence="1" id="KW-0472">Membrane</keyword>
<dbReference type="AlphaFoldDB" id="A0A0E0H8Q6"/>
<name>A0A0E0H8Q6_ORYNI</name>
<keyword evidence="1" id="KW-0812">Transmembrane</keyword>